<dbReference type="SUPFAM" id="SSF51735">
    <property type="entry name" value="NAD(P)-binding Rossmann-fold domains"/>
    <property type="match status" value="1"/>
</dbReference>
<dbReference type="InterPro" id="IPR036291">
    <property type="entry name" value="NAD(P)-bd_dom_sf"/>
</dbReference>
<sequence length="297" mass="30597">MTGTRTIVVTGAASGIGRALVDQILDADPDTTVIAVDRSECTDPRVTALRCDLADQDSIARLALPDRIDALANVAGVPGTAPAATVLAVNTLGLQTLTYRVLDRMDTGAVIVNVASVAAQRNTTPADQVARLLSVHTADDIATWLTDNPIDGSAAYYTSKRVLVDWTVVLSAALQPRGIRAVSVSPGPIETPILTDFEASMGVDNIARSAAVVGRHGTAAEPAAAVRFLLSPAASWINGIDVPVEGGLLAARVAARSRAFAPVAARLTAGGPRQHDTDIAGDRPQDAANTSAEGLLS</sequence>
<evidence type="ECO:0000313" key="2">
    <source>
        <dbReference type="EMBL" id="QHN39034.1"/>
    </source>
</evidence>
<dbReference type="AlphaFoldDB" id="A0A857KI66"/>
<dbReference type="Pfam" id="PF13561">
    <property type="entry name" value="adh_short_C2"/>
    <property type="match status" value="1"/>
</dbReference>
<evidence type="ECO:0000256" key="1">
    <source>
        <dbReference type="SAM" id="MobiDB-lite"/>
    </source>
</evidence>
<dbReference type="PRINTS" id="PR00081">
    <property type="entry name" value="GDHRDH"/>
</dbReference>
<dbReference type="Gene3D" id="3.40.50.720">
    <property type="entry name" value="NAD(P)-binding Rossmann-like Domain"/>
    <property type="match status" value="1"/>
</dbReference>
<accession>A0A857KI66</accession>
<protein>
    <submittedName>
        <fullName evidence="2">SDR family oxidoreductase</fullName>
    </submittedName>
</protein>
<reference evidence="2" key="1">
    <citation type="journal article" date="2021" name="Nat. Microbiol.">
        <title>Cocultivation of an ultrasmall environmental parasitic bacterium with lytic ability against bacteria associated with wastewater foams.</title>
        <authorList>
            <person name="Batinovic S."/>
            <person name="Rose J.J.A."/>
            <person name="Ratcliffe J."/>
            <person name="Seviour R.J."/>
            <person name="Petrovski S."/>
        </authorList>
    </citation>
    <scope>NUCLEOTIDE SEQUENCE</scope>
    <source>
        <strain evidence="2">CON44</strain>
    </source>
</reference>
<dbReference type="PANTHER" id="PTHR43975:SF2">
    <property type="entry name" value="EG:BACR7A4.14 PROTEIN-RELATED"/>
    <property type="match status" value="1"/>
</dbReference>
<dbReference type="RefSeq" id="WP_083836898.1">
    <property type="nucleotide sequence ID" value="NZ_CP045804.1"/>
</dbReference>
<gene>
    <name evidence="2" type="ORF">GII30_07470</name>
</gene>
<feature type="region of interest" description="Disordered" evidence="1">
    <location>
        <begin position="267"/>
        <end position="297"/>
    </location>
</feature>
<dbReference type="InterPro" id="IPR002347">
    <property type="entry name" value="SDR_fam"/>
</dbReference>
<proteinExistence type="predicted"/>
<dbReference type="Pfam" id="PF00106">
    <property type="entry name" value="adh_short"/>
    <property type="match status" value="1"/>
</dbReference>
<organism evidence="2">
    <name type="scientific">Gordonia amarae</name>
    <dbReference type="NCBI Taxonomy" id="36821"/>
    <lineage>
        <taxon>Bacteria</taxon>
        <taxon>Bacillati</taxon>
        <taxon>Actinomycetota</taxon>
        <taxon>Actinomycetes</taxon>
        <taxon>Mycobacteriales</taxon>
        <taxon>Gordoniaceae</taxon>
        <taxon>Gordonia</taxon>
    </lineage>
</organism>
<name>A0A857KI66_9ACTN</name>
<feature type="compositionally biased region" description="Polar residues" evidence="1">
    <location>
        <begin position="287"/>
        <end position="297"/>
    </location>
</feature>
<dbReference type="EMBL" id="CP045810">
    <property type="protein sequence ID" value="QHN39034.1"/>
    <property type="molecule type" value="Genomic_DNA"/>
</dbReference>
<feature type="compositionally biased region" description="Basic and acidic residues" evidence="1">
    <location>
        <begin position="273"/>
        <end position="285"/>
    </location>
</feature>
<dbReference type="PANTHER" id="PTHR43975">
    <property type="entry name" value="ZGC:101858"/>
    <property type="match status" value="1"/>
</dbReference>